<keyword evidence="8" id="KW-1185">Reference proteome</keyword>
<feature type="domain" description="Calcineurin-like phosphoesterase" evidence="6">
    <location>
        <begin position="23"/>
        <end position="224"/>
    </location>
</feature>
<evidence type="ECO:0000256" key="5">
    <source>
        <dbReference type="ARBA" id="ARBA00023211"/>
    </source>
</evidence>
<name>A0A964DYZ1_9PROT</name>
<evidence type="ECO:0000256" key="2">
    <source>
        <dbReference type="ARBA" id="ARBA00022519"/>
    </source>
</evidence>
<dbReference type="InterPro" id="IPR043461">
    <property type="entry name" value="LpxH-like"/>
</dbReference>
<dbReference type="PANTHER" id="PTHR34990:SF2">
    <property type="entry name" value="BLL8164 PROTEIN"/>
    <property type="match status" value="1"/>
</dbReference>
<accession>A0A964DYZ1</accession>
<protein>
    <submittedName>
        <fullName evidence="7">UDP-2,3-diacylglucosamine diphosphatase</fullName>
    </submittedName>
</protein>
<evidence type="ECO:0000256" key="3">
    <source>
        <dbReference type="ARBA" id="ARBA00022723"/>
    </source>
</evidence>
<dbReference type="CDD" id="cd07398">
    <property type="entry name" value="MPP_YbbF-LpxH"/>
    <property type="match status" value="1"/>
</dbReference>
<reference evidence="7" key="2">
    <citation type="submission" date="2021-01" db="EMBL/GenBank/DDBJ databases">
        <authorList>
            <person name="Mieszkin S."/>
            <person name="Pouder E."/>
            <person name="Alain K."/>
        </authorList>
    </citation>
    <scope>NUCLEOTIDE SEQUENCE</scope>
    <source>
        <strain evidence="7">HW T2.11</strain>
    </source>
</reference>
<dbReference type="PANTHER" id="PTHR34990">
    <property type="entry name" value="UDP-2,3-DIACYLGLUCOSAMINE HYDROLASE-RELATED"/>
    <property type="match status" value="1"/>
</dbReference>
<evidence type="ECO:0000256" key="1">
    <source>
        <dbReference type="ARBA" id="ARBA00022475"/>
    </source>
</evidence>
<dbReference type="Proteomes" id="UP000708298">
    <property type="component" value="Unassembled WGS sequence"/>
</dbReference>
<gene>
    <name evidence="7" type="ORF">ASILVAE211_10195</name>
</gene>
<dbReference type="GO" id="GO:0008758">
    <property type="term" value="F:UDP-2,3-diacylglucosamine hydrolase activity"/>
    <property type="evidence" value="ECO:0007669"/>
    <property type="project" value="TreeGrafter"/>
</dbReference>
<evidence type="ECO:0000313" key="7">
    <source>
        <dbReference type="EMBL" id="MCB8875552.1"/>
    </source>
</evidence>
<proteinExistence type="predicted"/>
<keyword evidence="4" id="KW-0472">Membrane</keyword>
<dbReference type="Pfam" id="PF00149">
    <property type="entry name" value="Metallophos"/>
    <property type="match status" value="1"/>
</dbReference>
<dbReference type="Gene3D" id="3.60.21.10">
    <property type="match status" value="1"/>
</dbReference>
<sequence>MSYDIAARQQREQAQSKKAPLYRAVFISDVHLGTKGSQPEMLNAFLADASCEQLYLVGDIIDGWRLRKSWFWDKHHDAILRTILRHAKHGAEVIYIPGNHDEMMRAWLPLGLEIAGIKLMEEAVHTTAKGEKLLVIHGDAFDSVVRYAKFLAHLGDHAYTVALTANRWFNWGRRHFGYPYWSLSAWLKRQVKEAVKFIDSFEVALAQEARNREMDGVICGHIHHAEMRNIGEIRYFNTGDWVESCTALVEHHDGRFELIDWPSVLRASRHAAAPARLAAPSVPAVDALAENAPIPA</sequence>
<dbReference type="SUPFAM" id="SSF56300">
    <property type="entry name" value="Metallo-dependent phosphatases"/>
    <property type="match status" value="1"/>
</dbReference>
<evidence type="ECO:0000313" key="8">
    <source>
        <dbReference type="Proteomes" id="UP000708298"/>
    </source>
</evidence>
<keyword evidence="5" id="KW-0464">Manganese</keyword>
<dbReference type="GO" id="GO:0046872">
    <property type="term" value="F:metal ion binding"/>
    <property type="evidence" value="ECO:0007669"/>
    <property type="project" value="UniProtKB-KW"/>
</dbReference>
<keyword evidence="3" id="KW-0479">Metal-binding</keyword>
<dbReference type="EMBL" id="JAESVB010000003">
    <property type="protein sequence ID" value="MCB8875552.1"/>
    <property type="molecule type" value="Genomic_DNA"/>
</dbReference>
<evidence type="ECO:0000259" key="6">
    <source>
        <dbReference type="Pfam" id="PF00149"/>
    </source>
</evidence>
<reference evidence="7" key="1">
    <citation type="journal article" date="2021" name="Microorganisms">
        <title>Acidisoma silvae sp. nov. and Acidisomacellulosilytica sp. nov., Two Acidophilic Bacteria Isolated from Decaying Wood, Hydrolyzing Cellulose and Producing Poly-3-hydroxybutyrate.</title>
        <authorList>
            <person name="Mieszkin S."/>
            <person name="Pouder E."/>
            <person name="Uroz S."/>
            <person name="Simon-Colin C."/>
            <person name="Alain K."/>
        </authorList>
    </citation>
    <scope>NUCLEOTIDE SEQUENCE</scope>
    <source>
        <strain evidence="7">HW T2.11</strain>
    </source>
</reference>
<keyword evidence="1" id="KW-1003">Cell membrane</keyword>
<dbReference type="InterPro" id="IPR029052">
    <property type="entry name" value="Metallo-depent_PP-like"/>
</dbReference>
<comment type="caution">
    <text evidence="7">The sequence shown here is derived from an EMBL/GenBank/DDBJ whole genome shotgun (WGS) entry which is preliminary data.</text>
</comment>
<organism evidence="7 8">
    <name type="scientific">Acidisoma silvae</name>
    <dbReference type="NCBI Taxonomy" id="2802396"/>
    <lineage>
        <taxon>Bacteria</taxon>
        <taxon>Pseudomonadati</taxon>
        <taxon>Pseudomonadota</taxon>
        <taxon>Alphaproteobacteria</taxon>
        <taxon>Acetobacterales</taxon>
        <taxon>Acidocellaceae</taxon>
        <taxon>Acidisoma</taxon>
    </lineage>
</organism>
<evidence type="ECO:0000256" key="4">
    <source>
        <dbReference type="ARBA" id="ARBA00023136"/>
    </source>
</evidence>
<dbReference type="GO" id="GO:0016020">
    <property type="term" value="C:membrane"/>
    <property type="evidence" value="ECO:0007669"/>
    <property type="project" value="GOC"/>
</dbReference>
<dbReference type="AlphaFoldDB" id="A0A964DYZ1"/>
<dbReference type="InterPro" id="IPR004843">
    <property type="entry name" value="Calcineurin-like_PHP"/>
</dbReference>
<dbReference type="GO" id="GO:0009245">
    <property type="term" value="P:lipid A biosynthetic process"/>
    <property type="evidence" value="ECO:0007669"/>
    <property type="project" value="TreeGrafter"/>
</dbReference>
<keyword evidence="2" id="KW-0997">Cell inner membrane</keyword>